<comment type="caution">
    <text evidence="2">The sequence shown here is derived from an EMBL/GenBank/DDBJ whole genome shotgun (WGS) entry which is preliminary data.</text>
</comment>
<dbReference type="EMBL" id="QXFY01002318">
    <property type="protein sequence ID" value="KAE9299327.1"/>
    <property type="molecule type" value="Genomic_DNA"/>
</dbReference>
<evidence type="ECO:0000256" key="1">
    <source>
        <dbReference type="SAM" id="MobiDB-lite"/>
    </source>
</evidence>
<dbReference type="AlphaFoldDB" id="A0A6G0QR90"/>
<feature type="compositionally biased region" description="Basic and acidic residues" evidence="1">
    <location>
        <begin position="105"/>
        <end position="120"/>
    </location>
</feature>
<name>A0A6G0QR90_9STRA</name>
<organism evidence="2 3">
    <name type="scientific">Phytophthora fragariae</name>
    <dbReference type="NCBI Taxonomy" id="53985"/>
    <lineage>
        <taxon>Eukaryota</taxon>
        <taxon>Sar</taxon>
        <taxon>Stramenopiles</taxon>
        <taxon>Oomycota</taxon>
        <taxon>Peronosporomycetes</taxon>
        <taxon>Peronosporales</taxon>
        <taxon>Peronosporaceae</taxon>
        <taxon>Phytophthora</taxon>
    </lineage>
</organism>
<evidence type="ECO:0000313" key="2">
    <source>
        <dbReference type="EMBL" id="KAE9299327.1"/>
    </source>
</evidence>
<accession>A0A6G0QR90</accession>
<dbReference type="Proteomes" id="UP000486351">
    <property type="component" value="Unassembled WGS sequence"/>
</dbReference>
<gene>
    <name evidence="2" type="ORF">PF008_g23280</name>
</gene>
<evidence type="ECO:0000313" key="3">
    <source>
        <dbReference type="Proteomes" id="UP000486351"/>
    </source>
</evidence>
<proteinExistence type="predicted"/>
<protein>
    <submittedName>
        <fullName evidence="2">Uncharacterized protein</fullName>
    </submittedName>
</protein>
<sequence>MEQMKTDAAARDSGRAARYVATVRPVMATVRFVRADREEELEGSDVGKGDGVETGEGASRVAVSAAVCSQRADDEERRQTGEGARAVEVTAAARPVKAVELLKAIESDDSAEHYGTKELGDEMAAPMVASGESRA</sequence>
<feature type="region of interest" description="Disordered" evidence="1">
    <location>
        <begin position="38"/>
        <end position="61"/>
    </location>
</feature>
<reference evidence="2 3" key="1">
    <citation type="submission" date="2018-09" db="EMBL/GenBank/DDBJ databases">
        <title>Genomic investigation of the strawberry pathogen Phytophthora fragariae indicates pathogenicity is determined by transcriptional variation in three key races.</title>
        <authorList>
            <person name="Adams T.M."/>
            <person name="Armitage A.D."/>
            <person name="Sobczyk M.K."/>
            <person name="Bates H.J."/>
            <person name="Dunwell J.M."/>
            <person name="Nellist C.F."/>
            <person name="Harrison R.J."/>
        </authorList>
    </citation>
    <scope>NUCLEOTIDE SEQUENCE [LARGE SCALE GENOMIC DNA]</scope>
    <source>
        <strain evidence="2 3">NOV-77</strain>
    </source>
</reference>
<feature type="region of interest" description="Disordered" evidence="1">
    <location>
        <begin position="105"/>
        <end position="135"/>
    </location>
</feature>